<reference evidence="1 2" key="1">
    <citation type="submission" date="2020-08" db="EMBL/GenBank/DDBJ databases">
        <title>Bridging the membrane lipid divide: bacteria of the FCB group superphylum have the potential to synthesize archaeal ether lipids.</title>
        <authorList>
            <person name="Villanueva L."/>
            <person name="Von Meijenfeldt F.A.B."/>
            <person name="Westbye A.B."/>
            <person name="Yadav S."/>
            <person name="Hopmans E.C."/>
            <person name="Dutilh B.E."/>
            <person name="Sinninghe Damste J.S."/>
        </authorList>
    </citation>
    <scope>NUCLEOTIDE SEQUENCE [LARGE SCALE GENOMIC DNA]</scope>
    <source>
        <strain evidence="1">NIOZ-UU30</strain>
    </source>
</reference>
<comment type="caution">
    <text evidence="1">The sequence shown here is derived from an EMBL/GenBank/DDBJ whole genome shotgun (WGS) entry which is preliminary data.</text>
</comment>
<dbReference type="Proteomes" id="UP000603434">
    <property type="component" value="Unassembled WGS sequence"/>
</dbReference>
<organism evidence="1 2">
    <name type="scientific">Candidatus Desulfatibia profunda</name>
    <dbReference type="NCBI Taxonomy" id="2841695"/>
    <lineage>
        <taxon>Bacteria</taxon>
        <taxon>Pseudomonadati</taxon>
        <taxon>Thermodesulfobacteriota</taxon>
        <taxon>Desulfobacteria</taxon>
        <taxon>Desulfobacterales</taxon>
        <taxon>Desulfobacterales incertae sedis</taxon>
        <taxon>Candidatus Desulfatibia</taxon>
    </lineage>
</organism>
<accession>A0A8J6NVD4</accession>
<protein>
    <submittedName>
        <fullName evidence="1">Uncharacterized protein</fullName>
    </submittedName>
</protein>
<gene>
    <name evidence="1" type="ORF">H8E23_16405</name>
</gene>
<sequence length="233" mass="26568">MTGEEQQSKALGELRRGNIPDFLRKLKPVHFNYRKPRGEMITAIIWATPDYVAIGSDEDFLRIPLTYPSAVAVAEAFECVLPTPKMVDAIYEQSTCHLEPDPLPPGPMMRSSEYFLKHREMIRNQRQQAGCALGELVSGHKKDVVITNRLNRKPGRIAIYGWHTKNGEPIQPLSIFHGKNYADYSHGLRLIYKTVWINGKPRSLLEVLQDPRVAPVLTDEGFINKLLKMLHLR</sequence>
<evidence type="ECO:0000313" key="2">
    <source>
        <dbReference type="Proteomes" id="UP000603434"/>
    </source>
</evidence>
<dbReference type="EMBL" id="JACNJH010000238">
    <property type="protein sequence ID" value="MBC8362967.1"/>
    <property type="molecule type" value="Genomic_DNA"/>
</dbReference>
<name>A0A8J6NVD4_9BACT</name>
<proteinExistence type="predicted"/>
<dbReference type="AlphaFoldDB" id="A0A8J6NVD4"/>
<evidence type="ECO:0000313" key="1">
    <source>
        <dbReference type="EMBL" id="MBC8362967.1"/>
    </source>
</evidence>